<dbReference type="EMBL" id="CP006569">
    <property type="protein sequence ID" value="AHF78814.1"/>
    <property type="molecule type" value="Genomic_DNA"/>
</dbReference>
<evidence type="ECO:0000259" key="6">
    <source>
        <dbReference type="Pfam" id="PF25919"/>
    </source>
</evidence>
<dbReference type="InterPro" id="IPR058649">
    <property type="entry name" value="CzcB_C"/>
</dbReference>
<dbReference type="Pfam" id="PF25954">
    <property type="entry name" value="Beta-barrel_RND_2"/>
    <property type="match status" value="1"/>
</dbReference>
<dbReference type="InterPro" id="IPR058792">
    <property type="entry name" value="Beta-barrel_RND_2"/>
</dbReference>
<dbReference type="Pfam" id="PF19335">
    <property type="entry name" value="HMBD"/>
    <property type="match status" value="1"/>
</dbReference>
<dbReference type="PANTHER" id="PTHR30097:SF15">
    <property type="entry name" value="CATION EFFLUX SYSTEM PROTEIN CUSB"/>
    <property type="match status" value="1"/>
</dbReference>
<dbReference type="Gene3D" id="2.40.50.320">
    <property type="entry name" value="Copper binding periplasmic protein CusF"/>
    <property type="match status" value="1"/>
</dbReference>
<comment type="similarity">
    <text evidence="1">Belongs to the membrane fusion protein (MFP) (TC 8.A.1) family.</text>
</comment>
<dbReference type="GO" id="GO:0022857">
    <property type="term" value="F:transmembrane transporter activity"/>
    <property type="evidence" value="ECO:0007669"/>
    <property type="project" value="InterPro"/>
</dbReference>
<dbReference type="HOGENOM" id="CLU_018816_13_1_6"/>
<accession>W0HYH4</accession>
<keyword evidence="10" id="KW-1185">Reference proteome</keyword>
<feature type="domain" description="CusB-like beta-barrel" evidence="7">
    <location>
        <begin position="251"/>
        <end position="326"/>
    </location>
</feature>
<evidence type="ECO:0000256" key="2">
    <source>
        <dbReference type="ARBA" id="ARBA00022448"/>
    </source>
</evidence>
<dbReference type="InterPro" id="IPR045800">
    <property type="entry name" value="HMBD"/>
</dbReference>
<dbReference type="SUPFAM" id="SSF111369">
    <property type="entry name" value="HlyD-like secretion proteins"/>
    <property type="match status" value="1"/>
</dbReference>
<dbReference type="Gene3D" id="2.40.420.20">
    <property type="match status" value="1"/>
</dbReference>
<dbReference type="InterPro" id="IPR058790">
    <property type="entry name" value="BSH_CusB"/>
</dbReference>
<name>W0HYH4_9GAMM</name>
<dbReference type="GO" id="GO:0046914">
    <property type="term" value="F:transition metal ion binding"/>
    <property type="evidence" value="ECO:0007669"/>
    <property type="project" value="TreeGrafter"/>
</dbReference>
<evidence type="ECO:0000313" key="9">
    <source>
        <dbReference type="EMBL" id="AHF78814.1"/>
    </source>
</evidence>
<dbReference type="AlphaFoldDB" id="W0HYH4"/>
<dbReference type="Pfam" id="PF25975">
    <property type="entry name" value="CzcB_C"/>
    <property type="match status" value="1"/>
</dbReference>
<dbReference type="Proteomes" id="UP000019028">
    <property type="component" value="Chromosome"/>
</dbReference>
<dbReference type="InterPro" id="IPR051909">
    <property type="entry name" value="MFP_Cation_Efflux"/>
</dbReference>
<dbReference type="Gene3D" id="2.40.30.170">
    <property type="match status" value="1"/>
</dbReference>
<dbReference type="FunFam" id="2.40.30.170:FF:000010">
    <property type="entry name" value="Efflux RND transporter periplasmic adaptor subunit"/>
    <property type="match status" value="1"/>
</dbReference>
<dbReference type="Gene3D" id="6.10.140.730">
    <property type="match status" value="1"/>
</dbReference>
<feature type="domain" description="Heavy metal binding" evidence="4">
    <location>
        <begin position="53"/>
        <end position="79"/>
    </location>
</feature>
<proteinExistence type="inferred from homology"/>
<protein>
    <submittedName>
        <fullName evidence="9">Efflux transporter, RND family</fullName>
    </submittedName>
</protein>
<dbReference type="GO" id="GO:0015679">
    <property type="term" value="P:plasma membrane copper ion transport"/>
    <property type="evidence" value="ECO:0007669"/>
    <property type="project" value="TreeGrafter"/>
</dbReference>
<evidence type="ECO:0000259" key="7">
    <source>
        <dbReference type="Pfam" id="PF25954"/>
    </source>
</evidence>
<feature type="compositionally biased region" description="Low complexity" evidence="3">
    <location>
        <begin position="492"/>
        <end position="503"/>
    </location>
</feature>
<dbReference type="GO" id="GO:0060003">
    <property type="term" value="P:copper ion export"/>
    <property type="evidence" value="ECO:0007669"/>
    <property type="project" value="TreeGrafter"/>
</dbReference>
<keyword evidence="2" id="KW-0813">Transport</keyword>
<gene>
    <name evidence="9" type="ORF">Sant_3842</name>
</gene>
<dbReference type="RefSeq" id="WP_025423937.1">
    <property type="nucleotide sequence ID" value="NZ_CP006569.1"/>
</dbReference>
<dbReference type="PATRIC" id="fig|1239307.3.peg.4254"/>
<dbReference type="InterPro" id="IPR021647">
    <property type="entry name" value="CusF_Ec"/>
</dbReference>
<dbReference type="Pfam" id="PF25919">
    <property type="entry name" value="BSH_CusB"/>
    <property type="match status" value="1"/>
</dbReference>
<dbReference type="NCBIfam" id="TIGR01730">
    <property type="entry name" value="RND_mfp"/>
    <property type="match status" value="1"/>
</dbReference>
<organism evidence="9 10">
    <name type="scientific">Sodalis praecaptivus</name>
    <dbReference type="NCBI Taxonomy" id="1239307"/>
    <lineage>
        <taxon>Bacteria</taxon>
        <taxon>Pseudomonadati</taxon>
        <taxon>Pseudomonadota</taxon>
        <taxon>Gammaproteobacteria</taxon>
        <taxon>Enterobacterales</taxon>
        <taxon>Bruguierivoracaceae</taxon>
        <taxon>Sodalis</taxon>
    </lineage>
</organism>
<sequence length="593" mass="62671">MSLSVTGRTGVITLAIAGLIAAFAAGYALHPAAPEQVVTAQDARPDDHRKVLYWYDPMVPGQRFDKPGKSPFMDMPLTPRYADQSQDNGGITLSARQQQNLGVAVATVQKSTLLRDLDAFGTVNIDDRGLRVIPARAGGLVDKLYVRAEQQRVTQNQPLARLWIPEWNAAQQEYLAIRQLGDRALTAAARQKLQLLLMPEEVIRTVERSGQPQTRITLRAPASGFISQLSVREGSQVTAAQPLFELASLDPLWLVADFPQAQAGAVAAGDDIVATTARWPDMRFHGRVEELLPVVDNSTRTYRARIAIDNHDARLQPGMYMRVQRADGGATGETVLTIPQDALLQTGSRNTVLLAEGDGYFRPVAVTAGRSLGDRVEIVNGLHDGDKVVAAGQFLIDSEASLRGALPQLAGAPADGQGASAPMPATPSGNDSAGGVSAPPQAHHDAGSHDISSPMPATPSGNDSAGGASAPPQAHHIAGSHDASPPMPAMPSGNDSAGGASASPQAHHDAGSHDASPQTYRGEGTLKARHDRRVTLAHGAIAALDWPAMTMDFTLLESGLPPEVNIGSRVQFAFILNDSGAQLTTIVPLRGDQ</sequence>
<feature type="domain" description="CusB-like barrel-sandwich hybrid" evidence="6">
    <location>
        <begin position="131"/>
        <end position="246"/>
    </location>
</feature>
<dbReference type="PANTHER" id="PTHR30097">
    <property type="entry name" value="CATION EFFLUX SYSTEM PROTEIN CUSB"/>
    <property type="match status" value="1"/>
</dbReference>
<dbReference type="InterPro" id="IPR042230">
    <property type="entry name" value="CusF_sf"/>
</dbReference>
<dbReference type="InterPro" id="IPR006143">
    <property type="entry name" value="RND_pump_MFP"/>
</dbReference>
<evidence type="ECO:0000256" key="3">
    <source>
        <dbReference type="SAM" id="MobiDB-lite"/>
    </source>
</evidence>
<dbReference type="InterPro" id="IPR058791">
    <property type="entry name" value="3HB_CusB"/>
</dbReference>
<evidence type="ECO:0000313" key="10">
    <source>
        <dbReference type="Proteomes" id="UP000019028"/>
    </source>
</evidence>
<evidence type="ECO:0000259" key="8">
    <source>
        <dbReference type="Pfam" id="PF25975"/>
    </source>
</evidence>
<dbReference type="KEGG" id="sod:Sant_3842"/>
<dbReference type="Pfam" id="PF11604">
    <property type="entry name" value="CusF_Ec"/>
    <property type="match status" value="1"/>
</dbReference>
<evidence type="ECO:0000259" key="4">
    <source>
        <dbReference type="Pfam" id="PF19335"/>
    </source>
</evidence>
<dbReference type="GO" id="GO:0016020">
    <property type="term" value="C:membrane"/>
    <property type="evidence" value="ECO:0007669"/>
    <property type="project" value="InterPro"/>
</dbReference>
<evidence type="ECO:0000259" key="5">
    <source>
        <dbReference type="Pfam" id="PF25869"/>
    </source>
</evidence>
<dbReference type="GO" id="GO:0030288">
    <property type="term" value="C:outer membrane-bounded periplasmic space"/>
    <property type="evidence" value="ECO:0007669"/>
    <property type="project" value="TreeGrafter"/>
</dbReference>
<dbReference type="Pfam" id="PF25869">
    <property type="entry name" value="3HB_CusB"/>
    <property type="match status" value="1"/>
</dbReference>
<feature type="region of interest" description="Disordered" evidence="3">
    <location>
        <begin position="409"/>
        <end position="521"/>
    </location>
</feature>
<feature type="domain" description="CzcB-like C-terminal circularly permuted SH3-like" evidence="8">
    <location>
        <begin position="336"/>
        <end position="396"/>
    </location>
</feature>
<evidence type="ECO:0000256" key="1">
    <source>
        <dbReference type="ARBA" id="ARBA00009477"/>
    </source>
</evidence>
<reference evidence="9 10" key="1">
    <citation type="journal article" date="2014" name="Genome Biol. Evol.">
        <title>Genome degeneration and adaptation in a nascent stage of symbiosis.</title>
        <authorList>
            <person name="Oakeson K.F."/>
            <person name="Gil R."/>
            <person name="Clayton A.L."/>
            <person name="Dunn D.M."/>
            <person name="von Niederhausern A.C."/>
            <person name="Hamil C."/>
            <person name="Aoyagi A."/>
            <person name="Duval B."/>
            <person name="Baca A."/>
            <person name="Silva F.J."/>
            <person name="Vallier A."/>
            <person name="Jackson D.G."/>
            <person name="Latorre A."/>
            <person name="Weiss R.B."/>
            <person name="Heddi A."/>
            <person name="Moya A."/>
            <person name="Dale C."/>
        </authorList>
    </citation>
    <scope>NUCLEOTIDE SEQUENCE [LARGE SCALE GENOMIC DNA]</scope>
    <source>
        <strain evidence="9 10">HS1</strain>
    </source>
</reference>
<dbReference type="OrthoDB" id="9806939at2"/>
<feature type="domain" description="CusB-like three alpha-helical bundle" evidence="5">
    <location>
        <begin position="166"/>
        <end position="214"/>
    </location>
</feature>